<evidence type="ECO:0000313" key="2">
    <source>
        <dbReference type="Proteomes" id="UP000831701"/>
    </source>
</evidence>
<organism evidence="1 2">
    <name type="scientific">Scortum barcoo</name>
    <name type="common">barcoo grunter</name>
    <dbReference type="NCBI Taxonomy" id="214431"/>
    <lineage>
        <taxon>Eukaryota</taxon>
        <taxon>Metazoa</taxon>
        <taxon>Chordata</taxon>
        <taxon>Craniata</taxon>
        <taxon>Vertebrata</taxon>
        <taxon>Euteleostomi</taxon>
        <taxon>Actinopterygii</taxon>
        <taxon>Neopterygii</taxon>
        <taxon>Teleostei</taxon>
        <taxon>Neoteleostei</taxon>
        <taxon>Acanthomorphata</taxon>
        <taxon>Eupercaria</taxon>
        <taxon>Centrarchiformes</taxon>
        <taxon>Terapontoidei</taxon>
        <taxon>Terapontidae</taxon>
        <taxon>Scortum</taxon>
    </lineage>
</organism>
<gene>
    <name evidence="1" type="ORF">L3Q82_018097</name>
</gene>
<accession>A0ACB8VIF2</accession>
<proteinExistence type="predicted"/>
<name>A0ACB8VIF2_9TELE</name>
<protein>
    <submittedName>
        <fullName evidence="1">Uncharacterized protein</fullName>
    </submittedName>
</protein>
<sequence length="460" mass="52414">MWRGGGGGTHLKHEPEEEHHSNAGNDICMVLDDKLMAQHWRVLVALLSDPHVDAVRPNFRFTQRRERMTPLVDNKMPSDIQYTKFRWLLTISGLVFYVGDISTDILLALKYFQEKNFVWTGLTVAFVLAGLLVTQIFSHAWYRDDMCNVLINPEGEISPSGMSKGGLAVLHLFGMGIFTRYYHLLKEGFKVVWTTTNSYTVEERREVHHKVFCLATDLSMLKLFETFLESVPQLLLQLYIVLGHAECSVMQYLSIAFSFINIAWSLVDYRRCLRRSLPHIREMPSGLPTAIYLLYKLFTITSHILSYTLLLILSAYSAIGLAVLWLLATIWTQLLQTNFCSSRGLEHLYRAVVGVILTFTFFNVKGQGTKVAMVIYYMVSSLINIVALLLLAFLKPELNTTTVFLTVSGLIIGCTVLGLVCLVLYYFLLHPRENMCEADTVDGLRSEPETTRDIRNFLQP</sequence>
<dbReference type="EMBL" id="CM041551">
    <property type="protein sequence ID" value="KAI3355240.1"/>
    <property type="molecule type" value="Genomic_DNA"/>
</dbReference>
<keyword evidence="2" id="KW-1185">Reference proteome</keyword>
<evidence type="ECO:0000313" key="1">
    <source>
        <dbReference type="EMBL" id="KAI3355240.1"/>
    </source>
</evidence>
<dbReference type="Proteomes" id="UP000831701">
    <property type="component" value="Chromosome 21"/>
</dbReference>
<comment type="caution">
    <text evidence="1">The sequence shown here is derived from an EMBL/GenBank/DDBJ whole genome shotgun (WGS) entry which is preliminary data.</text>
</comment>
<reference evidence="1" key="1">
    <citation type="submission" date="2022-04" db="EMBL/GenBank/DDBJ databases">
        <title>Jade perch genome.</title>
        <authorList>
            <person name="Chao B."/>
        </authorList>
    </citation>
    <scope>NUCLEOTIDE SEQUENCE</scope>
    <source>
        <strain evidence="1">CB-2022</strain>
    </source>
</reference>